<evidence type="ECO:0000313" key="6">
    <source>
        <dbReference type="Proteomes" id="UP000192247"/>
    </source>
</evidence>
<evidence type="ECO:0000259" key="4">
    <source>
        <dbReference type="Pfam" id="PF00501"/>
    </source>
</evidence>
<dbReference type="STRING" id="418985.A0A1V9XEF0"/>
<evidence type="ECO:0000256" key="2">
    <source>
        <dbReference type="ARBA" id="ARBA00022832"/>
    </source>
</evidence>
<dbReference type="GO" id="GO:0004467">
    <property type="term" value="F:long-chain fatty acid-CoA ligase activity"/>
    <property type="evidence" value="ECO:0007669"/>
    <property type="project" value="UniProtKB-EC"/>
</dbReference>
<keyword evidence="2" id="KW-0443">Lipid metabolism</keyword>
<dbReference type="Proteomes" id="UP000192247">
    <property type="component" value="Unassembled WGS sequence"/>
</dbReference>
<sequence>MFLLARLIPMQRTLPAHWRMGLNTRSFVWKSTQKPATPEEIYQLYRKPEFLNNMSRILPGPDRIRVTSADIEMEKTIRFPRTVYEALQNAALVNTVTRNICGWIDPETQELRFLTYDQFFAEAKQLSAALRELGAQPKNVVATNLTVSKEYLEAMYGTTSMSMILQPIYPNLDVNSVRNILKQGKPPIYLVDSEAKALAVIAHASELAFIKAIVISKPEPSKDLRRRAKAANIQILSMNEVLKLGEGKAHDLVPPDPSDTFGLVYTSGTTGNPKGVIITHESLLQAYRVTSGLMKPIRRRVGDYTFCFLPTGHIYGIMFELLSLIDGGTAMFWRGNVKTLTNDLKIIRPHNIPMVPRIMNRMFNEVHKSLEKASFFKRALFHYCYRKKRNLMLKGNFRNNTIYDKLAFQQIRDALGGRVSIIVSASASLNPSVLEFFKVTCGCAVIEMYGSTEALLATTTSPFDLTAGHIGAPIPSVEIKLVDVPDLGYFAKDDIGEIYIRSPYLFKGYYNNGMETKQVLKDGWFASGDVARWTKEGKLVMIDRQKDIFKLAQGEYITPEKIEAIYSHVIFMDDIFVDGRSEESFCIAIAVPNKTLFLQWAKDKGFVRGPETTFENLCKDVSVRKACLEELRAVGKNHDLNELQQIRNLYLESVPFTPQNGLVTTTLKIKRPLVRKKYDQIIDELYREGSLVAKQGVL</sequence>
<keyword evidence="1 5" id="KW-0436">Ligase</keyword>
<dbReference type="EC" id="6.2.1.3" evidence="3"/>
<dbReference type="GO" id="GO:0016020">
    <property type="term" value="C:membrane"/>
    <property type="evidence" value="ECO:0007669"/>
    <property type="project" value="TreeGrafter"/>
</dbReference>
<dbReference type="Gene3D" id="3.40.50.12780">
    <property type="entry name" value="N-terminal domain of ligase-like"/>
    <property type="match status" value="1"/>
</dbReference>
<protein>
    <recommendedName>
        <fullName evidence="3">long-chain-fatty-acid--CoA ligase</fullName>
        <ecNumber evidence="3">6.2.1.3</ecNumber>
    </recommendedName>
</protein>
<dbReference type="InterPro" id="IPR000873">
    <property type="entry name" value="AMP-dep_synth/lig_dom"/>
</dbReference>
<comment type="caution">
    <text evidence="5">The sequence shown here is derived from an EMBL/GenBank/DDBJ whole genome shotgun (WGS) entry which is preliminary data.</text>
</comment>
<dbReference type="SUPFAM" id="SSF56801">
    <property type="entry name" value="Acetyl-CoA synthetase-like"/>
    <property type="match status" value="1"/>
</dbReference>
<evidence type="ECO:0000256" key="3">
    <source>
        <dbReference type="ARBA" id="ARBA00026121"/>
    </source>
</evidence>
<evidence type="ECO:0000313" key="5">
    <source>
        <dbReference type="EMBL" id="OQR71806.1"/>
    </source>
</evidence>
<gene>
    <name evidence="5" type="ORF">BIW11_01431</name>
</gene>
<dbReference type="InterPro" id="IPR042099">
    <property type="entry name" value="ANL_N_sf"/>
</dbReference>
<keyword evidence="6" id="KW-1185">Reference proteome</keyword>
<proteinExistence type="predicted"/>
<dbReference type="AlphaFoldDB" id="A0A1V9XEF0"/>
<reference evidence="5 6" key="1">
    <citation type="journal article" date="2017" name="Gigascience">
        <title>Draft genome of the honey bee ectoparasitic mite, Tropilaelaps mercedesae, is shaped by the parasitic life history.</title>
        <authorList>
            <person name="Dong X."/>
            <person name="Armstrong S.D."/>
            <person name="Xia D."/>
            <person name="Makepeace B.L."/>
            <person name="Darby A.C."/>
            <person name="Kadowaki T."/>
        </authorList>
    </citation>
    <scope>NUCLEOTIDE SEQUENCE [LARGE SCALE GENOMIC DNA]</scope>
    <source>
        <strain evidence="5">Wuxi-XJTLU</strain>
    </source>
</reference>
<dbReference type="InParanoid" id="A0A1V9XEF0"/>
<keyword evidence="2" id="KW-0276">Fatty acid metabolism</keyword>
<dbReference type="PANTHER" id="PTHR43272">
    <property type="entry name" value="LONG-CHAIN-FATTY-ACID--COA LIGASE"/>
    <property type="match status" value="1"/>
</dbReference>
<dbReference type="PROSITE" id="PS00455">
    <property type="entry name" value="AMP_BINDING"/>
    <property type="match status" value="1"/>
</dbReference>
<organism evidence="5 6">
    <name type="scientific">Tropilaelaps mercedesae</name>
    <dbReference type="NCBI Taxonomy" id="418985"/>
    <lineage>
        <taxon>Eukaryota</taxon>
        <taxon>Metazoa</taxon>
        <taxon>Ecdysozoa</taxon>
        <taxon>Arthropoda</taxon>
        <taxon>Chelicerata</taxon>
        <taxon>Arachnida</taxon>
        <taxon>Acari</taxon>
        <taxon>Parasitiformes</taxon>
        <taxon>Mesostigmata</taxon>
        <taxon>Gamasina</taxon>
        <taxon>Dermanyssoidea</taxon>
        <taxon>Laelapidae</taxon>
        <taxon>Tropilaelaps</taxon>
    </lineage>
</organism>
<dbReference type="InterPro" id="IPR020845">
    <property type="entry name" value="AMP-binding_CS"/>
</dbReference>
<dbReference type="OrthoDB" id="1700726at2759"/>
<accession>A0A1V9XEF0</accession>
<feature type="domain" description="AMP-dependent synthetase/ligase" evidence="4">
    <location>
        <begin position="110"/>
        <end position="510"/>
    </location>
</feature>
<dbReference type="EMBL" id="MNPL01013505">
    <property type="protein sequence ID" value="OQR71806.1"/>
    <property type="molecule type" value="Genomic_DNA"/>
</dbReference>
<dbReference type="PANTHER" id="PTHR43272:SF107">
    <property type="entry name" value="LONG-CHAIN-FATTY-ACID--COA LIGASE 5"/>
    <property type="match status" value="1"/>
</dbReference>
<evidence type="ECO:0000256" key="1">
    <source>
        <dbReference type="ARBA" id="ARBA00022598"/>
    </source>
</evidence>
<name>A0A1V9XEF0_9ACAR</name>
<dbReference type="GO" id="GO:0005783">
    <property type="term" value="C:endoplasmic reticulum"/>
    <property type="evidence" value="ECO:0007669"/>
    <property type="project" value="TreeGrafter"/>
</dbReference>
<dbReference type="Pfam" id="PF00501">
    <property type="entry name" value="AMP-binding"/>
    <property type="match status" value="1"/>
</dbReference>